<protein>
    <submittedName>
        <fullName evidence="1">Uncharacterized protein</fullName>
    </submittedName>
</protein>
<dbReference type="STRING" id="1631249.BQ8794_30220"/>
<reference evidence="2" key="1">
    <citation type="submission" date="2017-01" db="EMBL/GenBank/DDBJ databases">
        <authorList>
            <person name="Brunel B."/>
        </authorList>
    </citation>
    <scope>NUCLEOTIDE SEQUENCE [LARGE SCALE GENOMIC DNA]</scope>
</reference>
<organism evidence="1 2">
    <name type="scientific">Mesorhizobium prunaredense</name>
    <dbReference type="NCBI Taxonomy" id="1631249"/>
    <lineage>
        <taxon>Bacteria</taxon>
        <taxon>Pseudomonadati</taxon>
        <taxon>Pseudomonadota</taxon>
        <taxon>Alphaproteobacteria</taxon>
        <taxon>Hyphomicrobiales</taxon>
        <taxon>Phyllobacteriaceae</taxon>
        <taxon>Mesorhizobium</taxon>
    </lineage>
</organism>
<gene>
    <name evidence="1" type="ORF">BQ8794_30220</name>
</gene>
<dbReference type="Proteomes" id="UP000188388">
    <property type="component" value="Unassembled WGS sequence"/>
</dbReference>
<accession>A0A1R3VEE3</accession>
<dbReference type="AlphaFoldDB" id="A0A1R3VEE3"/>
<evidence type="ECO:0000313" key="1">
    <source>
        <dbReference type="EMBL" id="SIT56771.1"/>
    </source>
</evidence>
<sequence>MADIVEKVASYATGDARLEYRFMRTGIANLDSRRSLIKKWDSALVSPRIGLFQHWVMGGGSSRRPIRSAPI</sequence>
<evidence type="ECO:0000313" key="2">
    <source>
        <dbReference type="Proteomes" id="UP000188388"/>
    </source>
</evidence>
<keyword evidence="2" id="KW-1185">Reference proteome</keyword>
<dbReference type="EMBL" id="FTPD01000023">
    <property type="protein sequence ID" value="SIT56771.1"/>
    <property type="molecule type" value="Genomic_DNA"/>
</dbReference>
<proteinExistence type="predicted"/>
<name>A0A1R3VEE3_9HYPH</name>